<evidence type="ECO:0000313" key="2">
    <source>
        <dbReference type="Proteomes" id="UP000241808"/>
    </source>
</evidence>
<evidence type="ECO:0000313" key="1">
    <source>
        <dbReference type="EMBL" id="PTM43896.1"/>
    </source>
</evidence>
<proteinExistence type="predicted"/>
<protein>
    <submittedName>
        <fullName evidence="1">Uncharacterized protein</fullName>
    </submittedName>
</protein>
<sequence length="37" mass="4042">MWASRYQRTGLLKQLLDAGANPALRDLKGRSAADIAL</sequence>
<accession>A0A2T4YLG0</accession>
<dbReference type="SUPFAM" id="SSF48403">
    <property type="entry name" value="Ankyrin repeat"/>
    <property type="match status" value="1"/>
</dbReference>
<dbReference type="InterPro" id="IPR036770">
    <property type="entry name" value="Ankyrin_rpt-contain_sf"/>
</dbReference>
<dbReference type="Gene3D" id="1.25.40.20">
    <property type="entry name" value="Ankyrin repeat-containing domain"/>
    <property type="match status" value="1"/>
</dbReference>
<dbReference type="RefSeq" id="WP_425440783.1">
    <property type="nucleotide sequence ID" value="NZ_PZZL01000040.1"/>
</dbReference>
<name>A0A2T4YLG0_9HYPH</name>
<reference evidence="1 2" key="1">
    <citation type="submission" date="2018-04" db="EMBL/GenBank/DDBJ databases">
        <title>Genomic Encyclopedia of Archaeal and Bacterial Type Strains, Phase II (KMG-II): from individual species to whole genera.</title>
        <authorList>
            <person name="Goeker M."/>
        </authorList>
    </citation>
    <scope>NUCLEOTIDE SEQUENCE [LARGE SCALE GENOMIC DNA]</scope>
    <source>
        <strain evidence="1 2">DSM 25521</strain>
    </source>
</reference>
<dbReference type="EMBL" id="PZZL01000040">
    <property type="protein sequence ID" value="PTM43896.1"/>
    <property type="molecule type" value="Genomic_DNA"/>
</dbReference>
<keyword evidence="2" id="KW-1185">Reference proteome</keyword>
<gene>
    <name evidence="1" type="ORF">C8P69_1405</name>
</gene>
<dbReference type="AlphaFoldDB" id="A0A2T4YLG0"/>
<comment type="caution">
    <text evidence="1">The sequence shown here is derived from an EMBL/GenBank/DDBJ whole genome shotgun (WGS) entry which is preliminary data.</text>
</comment>
<dbReference type="Proteomes" id="UP000241808">
    <property type="component" value="Unassembled WGS sequence"/>
</dbReference>
<organism evidence="1 2">
    <name type="scientific">Phreatobacter oligotrophus</name>
    <dbReference type="NCBI Taxonomy" id="1122261"/>
    <lineage>
        <taxon>Bacteria</taxon>
        <taxon>Pseudomonadati</taxon>
        <taxon>Pseudomonadota</taxon>
        <taxon>Alphaproteobacteria</taxon>
        <taxon>Hyphomicrobiales</taxon>
        <taxon>Phreatobacteraceae</taxon>
        <taxon>Phreatobacter</taxon>
    </lineage>
</organism>